<organism evidence="2 3">
    <name type="scientific">Emericella nidulans (strain FGSC A4 / ATCC 38163 / CBS 112.46 / NRRL 194 / M139)</name>
    <name type="common">Aspergillus nidulans</name>
    <dbReference type="NCBI Taxonomy" id="227321"/>
    <lineage>
        <taxon>Eukaryota</taxon>
        <taxon>Fungi</taxon>
        <taxon>Dikarya</taxon>
        <taxon>Ascomycota</taxon>
        <taxon>Pezizomycotina</taxon>
        <taxon>Eurotiomycetes</taxon>
        <taxon>Eurotiomycetidae</taxon>
        <taxon>Eurotiales</taxon>
        <taxon>Aspergillaceae</taxon>
        <taxon>Aspergillus</taxon>
        <taxon>Aspergillus subgen. Nidulantes</taxon>
    </lineage>
</organism>
<accession>C8VUL7</accession>
<feature type="chain" id="PRO_5002993665" evidence="1">
    <location>
        <begin position="19"/>
        <end position="255"/>
    </location>
</feature>
<protein>
    <submittedName>
        <fullName evidence="2">Uncharacterized protein</fullName>
    </submittedName>
</protein>
<dbReference type="EMBL" id="BN001308">
    <property type="protein sequence ID" value="CBF89904.1"/>
    <property type="molecule type" value="Genomic_DNA"/>
</dbReference>
<dbReference type="Pfam" id="PF13668">
    <property type="entry name" value="Ferritin_2"/>
    <property type="match status" value="1"/>
</dbReference>
<dbReference type="AlphaFoldDB" id="C8VUL7"/>
<proteinExistence type="predicted"/>
<evidence type="ECO:0000313" key="3">
    <source>
        <dbReference type="Proteomes" id="UP000000560"/>
    </source>
</evidence>
<dbReference type="GeneID" id="74896166"/>
<reference evidence="3" key="1">
    <citation type="journal article" date="2005" name="Nature">
        <title>Sequencing of Aspergillus nidulans and comparative analysis with A. fumigatus and A. oryzae.</title>
        <authorList>
            <person name="Galagan J.E."/>
            <person name="Calvo S.E."/>
            <person name="Cuomo C."/>
            <person name="Ma L.J."/>
            <person name="Wortman J.R."/>
            <person name="Batzoglou S."/>
            <person name="Lee S.I."/>
            <person name="Basturkmen M."/>
            <person name="Spevak C.C."/>
            <person name="Clutterbuck J."/>
            <person name="Kapitonov V."/>
            <person name="Jurka J."/>
            <person name="Scazzocchio C."/>
            <person name="Farman M."/>
            <person name="Butler J."/>
            <person name="Purcell S."/>
            <person name="Harris S."/>
            <person name="Braus G.H."/>
            <person name="Draht O."/>
            <person name="Busch S."/>
            <person name="D'Enfert C."/>
            <person name="Bouchier C."/>
            <person name="Goldman G.H."/>
            <person name="Bell-Pedersen D."/>
            <person name="Griffiths-Jones S."/>
            <person name="Doonan J.H."/>
            <person name="Yu J."/>
            <person name="Vienken K."/>
            <person name="Pain A."/>
            <person name="Freitag M."/>
            <person name="Selker E.U."/>
            <person name="Archer D.B."/>
            <person name="Penalva M.A."/>
            <person name="Oakley B.R."/>
            <person name="Momany M."/>
            <person name="Tanaka T."/>
            <person name="Kumagai T."/>
            <person name="Asai K."/>
            <person name="Machida M."/>
            <person name="Nierman W.C."/>
            <person name="Denning D.W."/>
            <person name="Caddick M."/>
            <person name="Hynes M."/>
            <person name="Paoletti M."/>
            <person name="Fischer R."/>
            <person name="Miller B."/>
            <person name="Dyer P."/>
            <person name="Sachs M.S."/>
            <person name="Osmani S.A."/>
            <person name="Birren B.W."/>
        </authorList>
    </citation>
    <scope>NUCLEOTIDE SEQUENCE [LARGE SCALE GENOMIC DNA]</scope>
    <source>
        <strain evidence="3">FGSC A4 / ATCC 38163 / CBS 112.46 / NRRL 194 / M139</strain>
    </source>
</reference>
<dbReference type="KEGG" id="ani:ANIA_10040"/>
<dbReference type="OrthoDB" id="4363568at2759"/>
<evidence type="ECO:0000256" key="1">
    <source>
        <dbReference type="SAM" id="SignalP"/>
    </source>
</evidence>
<gene>
    <name evidence="2" type="ORF">ANIA_10040</name>
</gene>
<dbReference type="SMR" id="C8VUL7"/>
<keyword evidence="1" id="KW-0732">Signal</keyword>
<dbReference type="GO" id="GO:0005576">
    <property type="term" value="C:extracellular region"/>
    <property type="evidence" value="ECO:0000314"/>
    <property type="project" value="AspGD"/>
</dbReference>
<dbReference type="InParanoid" id="C8VUL7"/>
<dbReference type="OMA" id="TAHAYYI"/>
<evidence type="ECO:0000313" key="2">
    <source>
        <dbReference type="EMBL" id="CBF89904.1"/>
    </source>
</evidence>
<dbReference type="HOGENOM" id="CLU_079392_0_0_1"/>
<name>C8VUL7_EMENI</name>
<feature type="signal peptide" evidence="1">
    <location>
        <begin position="1"/>
        <end position="18"/>
    </location>
</feature>
<dbReference type="Proteomes" id="UP000000560">
    <property type="component" value="Chromosome VIII"/>
</dbReference>
<sequence>MRFSSLFGGLLLAGAAIAQNTSCSPKSSDAEVIEYAYALQGLLERYYTSQPINQTFLRDATNGSRVEYYQNLLGIQRQNRLGVRALQQVGSQIPGFSNPRCDYSIPNATSGEDYVKNAAVLEGSVASAFIGATGYTQSPEVSFILARLAAVHTADASWLAAEQRSVVFPSNVSSLVPAYNPEYVLGSGKEPGRLGQYLQDCVTAPSDPCGQTFFIGPLVGSVGNRSSAAAVPSGSSASITPSISPTAAARRRFGF</sequence>
<reference evidence="3" key="2">
    <citation type="journal article" date="2009" name="Fungal Genet. Biol.">
        <title>The 2008 update of the Aspergillus nidulans genome annotation: a community effort.</title>
        <authorList>
            <person name="Wortman J.R."/>
            <person name="Gilsenan J.M."/>
            <person name="Joardar V."/>
            <person name="Deegan J."/>
            <person name="Clutterbuck J."/>
            <person name="Andersen M.R."/>
            <person name="Archer D."/>
            <person name="Bencina M."/>
            <person name="Braus G."/>
            <person name="Coutinho P."/>
            <person name="von Dohren H."/>
            <person name="Doonan J."/>
            <person name="Driessen A.J."/>
            <person name="Durek P."/>
            <person name="Espeso E."/>
            <person name="Fekete E."/>
            <person name="Flipphi M."/>
            <person name="Estrada C.G."/>
            <person name="Geysens S."/>
            <person name="Goldman G."/>
            <person name="de Groot P.W."/>
            <person name="Hansen K."/>
            <person name="Harris S.D."/>
            <person name="Heinekamp T."/>
            <person name="Helmstaedt K."/>
            <person name="Henrissat B."/>
            <person name="Hofmann G."/>
            <person name="Homan T."/>
            <person name="Horio T."/>
            <person name="Horiuchi H."/>
            <person name="James S."/>
            <person name="Jones M."/>
            <person name="Karaffa L."/>
            <person name="Karanyi Z."/>
            <person name="Kato M."/>
            <person name="Keller N."/>
            <person name="Kelly D.E."/>
            <person name="Kiel J.A."/>
            <person name="Kim J.M."/>
            <person name="van der Klei I.J."/>
            <person name="Klis F.M."/>
            <person name="Kovalchuk A."/>
            <person name="Krasevec N."/>
            <person name="Kubicek C.P."/>
            <person name="Liu B."/>
            <person name="Maccabe A."/>
            <person name="Meyer V."/>
            <person name="Mirabito P."/>
            <person name="Miskei M."/>
            <person name="Mos M."/>
            <person name="Mullins J."/>
            <person name="Nelson D.R."/>
            <person name="Nielsen J."/>
            <person name="Oakley B.R."/>
            <person name="Osmani S.A."/>
            <person name="Pakula T."/>
            <person name="Paszewski A."/>
            <person name="Paulsen I."/>
            <person name="Pilsyk S."/>
            <person name="Pocsi I."/>
            <person name="Punt P.J."/>
            <person name="Ram A.F."/>
            <person name="Ren Q."/>
            <person name="Robellet X."/>
            <person name="Robson G."/>
            <person name="Seiboth B."/>
            <person name="van Solingen P."/>
            <person name="Specht T."/>
            <person name="Sun J."/>
            <person name="Taheri-Talesh N."/>
            <person name="Takeshita N."/>
            <person name="Ussery D."/>
            <person name="vanKuyk P.A."/>
            <person name="Visser H."/>
            <person name="van de Vondervoort P.J."/>
            <person name="de Vries R.P."/>
            <person name="Walton J."/>
            <person name="Xiang X."/>
            <person name="Xiong Y."/>
            <person name="Zeng A.P."/>
            <person name="Brandt B.W."/>
            <person name="Cornell M.J."/>
            <person name="van den Hondel C.A."/>
            <person name="Visser J."/>
            <person name="Oliver S.G."/>
            <person name="Turner G."/>
        </authorList>
    </citation>
    <scope>GENOME REANNOTATION</scope>
    <source>
        <strain evidence="3">FGSC A4 / ATCC 38163 / CBS 112.46 / NRRL 194 / M139</strain>
    </source>
</reference>
<keyword evidence="3" id="KW-1185">Reference proteome</keyword>
<dbReference type="RefSeq" id="XP_050469286.1">
    <property type="nucleotide sequence ID" value="XM_050611012.1"/>
</dbReference>
<dbReference type="VEuPathDB" id="FungiDB:AN10040"/>